<reference evidence="1 2" key="1">
    <citation type="submission" date="2018-03" db="EMBL/GenBank/DDBJ databases">
        <title>Genome sequence of Clostridium vincentii DSM 10228.</title>
        <authorList>
            <person name="Poehlein A."/>
            <person name="Daniel R."/>
        </authorList>
    </citation>
    <scope>NUCLEOTIDE SEQUENCE [LARGE SCALE GENOMIC DNA]</scope>
    <source>
        <strain evidence="1 2">DSM 10228</strain>
    </source>
</reference>
<evidence type="ECO:0000313" key="1">
    <source>
        <dbReference type="EMBL" id="PRR82041.1"/>
    </source>
</evidence>
<organism evidence="1 2">
    <name type="scientific">Clostridium vincentii</name>
    <dbReference type="NCBI Taxonomy" id="52704"/>
    <lineage>
        <taxon>Bacteria</taxon>
        <taxon>Bacillati</taxon>
        <taxon>Bacillota</taxon>
        <taxon>Clostridia</taxon>
        <taxon>Eubacteriales</taxon>
        <taxon>Clostridiaceae</taxon>
        <taxon>Clostridium</taxon>
    </lineage>
</organism>
<name>A0A2T0BDS4_9CLOT</name>
<accession>A0A2T0BDS4</accession>
<comment type="caution">
    <text evidence="1">The sequence shown here is derived from an EMBL/GenBank/DDBJ whole genome shotgun (WGS) entry which is preliminary data.</text>
</comment>
<dbReference type="AlphaFoldDB" id="A0A2T0BDS4"/>
<gene>
    <name evidence="1" type="ORF">CLVI_21060</name>
</gene>
<sequence>MENNNGCPVCGCTEIGKGKLIGHANMIPVDKFFSGGSEIVADICTKCGQVLSLKVIKPEMFKLKK</sequence>
<protein>
    <recommendedName>
        <fullName evidence="3">Transcription initiation factor TFIIIB</fullName>
    </recommendedName>
</protein>
<proteinExistence type="predicted"/>
<dbReference type="OrthoDB" id="47713at2"/>
<keyword evidence="2" id="KW-1185">Reference proteome</keyword>
<evidence type="ECO:0000313" key="2">
    <source>
        <dbReference type="Proteomes" id="UP000239471"/>
    </source>
</evidence>
<dbReference type="RefSeq" id="WP_106060065.1">
    <property type="nucleotide sequence ID" value="NZ_PVXQ01000021.1"/>
</dbReference>
<dbReference type="Proteomes" id="UP000239471">
    <property type="component" value="Unassembled WGS sequence"/>
</dbReference>
<evidence type="ECO:0008006" key="3">
    <source>
        <dbReference type="Google" id="ProtNLM"/>
    </source>
</evidence>
<dbReference type="EMBL" id="PVXQ01000021">
    <property type="protein sequence ID" value="PRR82041.1"/>
    <property type="molecule type" value="Genomic_DNA"/>
</dbReference>